<dbReference type="InterPro" id="IPR036265">
    <property type="entry name" value="HIT-like_sf"/>
</dbReference>
<organism evidence="5">
    <name type="scientific">uncultured Elusimicrobia bacterium</name>
    <dbReference type="NCBI Taxonomy" id="699876"/>
    <lineage>
        <taxon>Bacteria</taxon>
        <taxon>Pseudomonadati</taxon>
        <taxon>Elusimicrobiota</taxon>
        <taxon>Elusimicrobia</taxon>
        <taxon>environmental samples</taxon>
    </lineage>
</organism>
<gene>
    <name evidence="5" type="primary">hit</name>
    <name evidence="5" type="ORF">Elusimicrob2101_0120</name>
</gene>
<feature type="active site" description="Tele-AMP-histidine intermediate" evidence="1">
    <location>
        <position position="102"/>
    </location>
</feature>
<dbReference type="InterPro" id="IPR011146">
    <property type="entry name" value="HIT-like"/>
</dbReference>
<feature type="short sequence motif" description="Histidine triad motif" evidence="2 3">
    <location>
        <begin position="100"/>
        <end position="104"/>
    </location>
</feature>
<accession>A0A650ELW1</accession>
<dbReference type="PANTHER" id="PTHR23089">
    <property type="entry name" value="HISTIDINE TRIAD HIT PROTEIN"/>
    <property type="match status" value="1"/>
</dbReference>
<feature type="domain" description="HIT" evidence="4">
    <location>
        <begin position="9"/>
        <end position="116"/>
    </location>
</feature>
<dbReference type="SUPFAM" id="SSF54197">
    <property type="entry name" value="HIT-like"/>
    <property type="match status" value="1"/>
</dbReference>
<evidence type="ECO:0000256" key="2">
    <source>
        <dbReference type="PIRSR" id="PIRSR601310-3"/>
    </source>
</evidence>
<dbReference type="InterPro" id="IPR001310">
    <property type="entry name" value="Histidine_triad_HIT"/>
</dbReference>
<evidence type="ECO:0000256" key="3">
    <source>
        <dbReference type="PROSITE-ProRule" id="PRU00464"/>
    </source>
</evidence>
<dbReference type="AlphaFoldDB" id="A0A650ELW1"/>
<sequence length="116" mass="12958">MYNKNMNCIFCGIADGSVKSQLIYEDDDVVAFKDLNPQAPTHLLIIPRKHIARLSEAEESDALLLGKVLLVAQKLAKQFNIKDFRLVTNNGKGAGQSVDHLHFHLMAGRRFLWPAG</sequence>
<name>A0A650ELW1_9BACT</name>
<protein>
    <submittedName>
        <fullName evidence="5">Histidine triad nucleotide-binding protein</fullName>
    </submittedName>
</protein>
<dbReference type="PROSITE" id="PS00892">
    <property type="entry name" value="HIT_1"/>
    <property type="match status" value="1"/>
</dbReference>
<evidence type="ECO:0000259" key="4">
    <source>
        <dbReference type="PROSITE" id="PS51084"/>
    </source>
</evidence>
<dbReference type="PRINTS" id="PR00332">
    <property type="entry name" value="HISTRIAD"/>
</dbReference>
<dbReference type="CDD" id="cd01276">
    <property type="entry name" value="PKCI_related"/>
    <property type="match status" value="1"/>
</dbReference>
<dbReference type="PROSITE" id="PS51084">
    <property type="entry name" value="HIT_2"/>
    <property type="match status" value="1"/>
</dbReference>
<evidence type="ECO:0000313" key="5">
    <source>
        <dbReference type="EMBL" id="QGT50749.1"/>
    </source>
</evidence>
<dbReference type="Pfam" id="PF01230">
    <property type="entry name" value="HIT"/>
    <property type="match status" value="1"/>
</dbReference>
<dbReference type="EMBL" id="MN577572">
    <property type="protein sequence ID" value="QGT50749.1"/>
    <property type="molecule type" value="Genomic_DNA"/>
</dbReference>
<evidence type="ECO:0000256" key="1">
    <source>
        <dbReference type="PIRSR" id="PIRSR601310-1"/>
    </source>
</evidence>
<dbReference type="Gene3D" id="3.30.428.10">
    <property type="entry name" value="HIT-like"/>
    <property type="match status" value="1"/>
</dbReference>
<dbReference type="GO" id="GO:0003824">
    <property type="term" value="F:catalytic activity"/>
    <property type="evidence" value="ECO:0007669"/>
    <property type="project" value="InterPro"/>
</dbReference>
<dbReference type="InterPro" id="IPR019808">
    <property type="entry name" value="Histidine_triad_CS"/>
</dbReference>
<proteinExistence type="predicted"/>
<reference evidence="5" key="1">
    <citation type="journal article" date="2020" name="J. ISSAAS">
        <title>Lactobacilli and other gastrointestinal microbiota of Peromyscus leucopus, reservoir host for agents of Lyme disease and other zoonoses in North America.</title>
        <authorList>
            <person name="Milovic A."/>
            <person name="Bassam K."/>
            <person name="Shao H."/>
            <person name="Chatzistamou I."/>
            <person name="Tufts D.M."/>
            <person name="Diuk-Wasser M."/>
            <person name="Barbour A.G."/>
        </authorList>
    </citation>
    <scope>NUCLEOTIDE SEQUENCE</scope>
    <source>
        <strain evidence="5">LL30</strain>
    </source>
</reference>